<keyword evidence="8" id="KW-0812">Transmembrane</keyword>
<keyword evidence="2" id="KW-0677">Repeat</keyword>
<dbReference type="OMA" id="MCRRAYH"/>
<dbReference type="InterPro" id="IPR039218">
    <property type="entry name" value="REM_fam"/>
</dbReference>
<evidence type="ECO:0000256" key="3">
    <source>
        <dbReference type="ARBA" id="ARBA00023015"/>
    </source>
</evidence>
<proteinExistence type="predicted"/>
<dbReference type="GO" id="GO:0005634">
    <property type="term" value="C:nucleus"/>
    <property type="evidence" value="ECO:0007669"/>
    <property type="project" value="UniProtKB-SubCell"/>
</dbReference>
<dbReference type="PROSITE" id="PS50863">
    <property type="entry name" value="B3"/>
    <property type="match status" value="2"/>
</dbReference>
<feature type="domain" description="TF-B3" evidence="9">
    <location>
        <begin position="37"/>
        <end position="132"/>
    </location>
</feature>
<evidence type="ECO:0000313" key="10">
    <source>
        <dbReference type="EnsemblPlants" id="Bra022855.1-P"/>
    </source>
</evidence>
<keyword evidence="3" id="KW-0805">Transcription regulation</keyword>
<feature type="transmembrane region" description="Helical" evidence="8">
    <location>
        <begin position="14"/>
        <end position="37"/>
    </location>
</feature>
<dbReference type="FunFam" id="2.40.330.10:FF:000009">
    <property type="entry name" value="Transcriptional factor B3 family protein"/>
    <property type="match status" value="1"/>
</dbReference>
<dbReference type="HOGENOM" id="CLU_014437_2_1_1"/>
<feature type="domain" description="TF-B3" evidence="9">
    <location>
        <begin position="172"/>
        <end position="267"/>
    </location>
</feature>
<keyword evidence="5" id="KW-0804">Transcription</keyword>
<dbReference type="CDD" id="cd10017">
    <property type="entry name" value="B3_DNA"/>
    <property type="match status" value="2"/>
</dbReference>
<evidence type="ECO:0000256" key="4">
    <source>
        <dbReference type="ARBA" id="ARBA00023125"/>
    </source>
</evidence>
<dbReference type="SMART" id="SM01019">
    <property type="entry name" value="B3"/>
    <property type="match status" value="2"/>
</dbReference>
<reference evidence="10 11" key="1">
    <citation type="journal article" date="2011" name="Nat. Genet.">
        <title>The genome of the mesopolyploid crop species Brassica rapa.</title>
        <authorList>
            <consortium name="Brassica rapa Genome Sequencing Project Consortium"/>
            <person name="Wang X."/>
            <person name="Wang H."/>
            <person name="Wang J."/>
            <person name="Sun R."/>
            <person name="Wu J."/>
            <person name="Liu S."/>
            <person name="Bai Y."/>
            <person name="Mun J.H."/>
            <person name="Bancroft I."/>
            <person name="Cheng F."/>
            <person name="Huang S."/>
            <person name="Li X."/>
            <person name="Hua W."/>
            <person name="Wang J."/>
            <person name="Wang X."/>
            <person name="Freeling M."/>
            <person name="Pires J.C."/>
            <person name="Paterson A.H."/>
            <person name="Chalhoub B."/>
            <person name="Wang B."/>
            <person name="Hayward A."/>
            <person name="Sharpe A.G."/>
            <person name="Park B.S."/>
            <person name="Weisshaar B."/>
            <person name="Liu B."/>
            <person name="Li B."/>
            <person name="Liu B."/>
            <person name="Tong C."/>
            <person name="Song C."/>
            <person name="Duran C."/>
            <person name="Peng C."/>
            <person name="Geng C."/>
            <person name="Koh C."/>
            <person name="Lin C."/>
            <person name="Edwards D."/>
            <person name="Mu D."/>
            <person name="Shen D."/>
            <person name="Soumpourou E."/>
            <person name="Li F."/>
            <person name="Fraser F."/>
            <person name="Conant G."/>
            <person name="Lassalle G."/>
            <person name="King G.J."/>
            <person name="Bonnema G."/>
            <person name="Tang H."/>
            <person name="Wang H."/>
            <person name="Belcram H."/>
            <person name="Zhou H."/>
            <person name="Hirakawa H."/>
            <person name="Abe H."/>
            <person name="Guo H."/>
            <person name="Wang H."/>
            <person name="Jin H."/>
            <person name="Parkin I.A."/>
            <person name="Batley J."/>
            <person name="Kim J.S."/>
            <person name="Just J."/>
            <person name="Li J."/>
            <person name="Xu J."/>
            <person name="Deng J."/>
            <person name="Kim J.A."/>
            <person name="Li J."/>
            <person name="Yu J."/>
            <person name="Meng J."/>
            <person name="Wang J."/>
            <person name="Min J."/>
            <person name="Poulain J."/>
            <person name="Wang J."/>
            <person name="Hatakeyama K."/>
            <person name="Wu K."/>
            <person name="Wang L."/>
            <person name="Fang L."/>
            <person name="Trick M."/>
            <person name="Links M.G."/>
            <person name="Zhao M."/>
            <person name="Jin M."/>
            <person name="Ramchiary N."/>
            <person name="Drou N."/>
            <person name="Berkman P.J."/>
            <person name="Cai Q."/>
            <person name="Huang Q."/>
            <person name="Li R."/>
            <person name="Tabata S."/>
            <person name="Cheng S."/>
            <person name="Zhang S."/>
            <person name="Zhang S."/>
            <person name="Huang S."/>
            <person name="Sato S."/>
            <person name="Sun S."/>
            <person name="Kwon S.J."/>
            <person name="Choi S.R."/>
            <person name="Lee T.H."/>
            <person name="Fan W."/>
            <person name="Zhao X."/>
            <person name="Tan X."/>
            <person name="Xu X."/>
            <person name="Wang Y."/>
            <person name="Qiu Y."/>
            <person name="Yin Y."/>
            <person name="Li Y."/>
            <person name="Du Y."/>
            <person name="Liao Y."/>
            <person name="Lim Y."/>
            <person name="Narusaka Y."/>
            <person name="Wang Y."/>
            <person name="Wang Z."/>
            <person name="Li Z."/>
            <person name="Wang Z."/>
            <person name="Xiong Z."/>
            <person name="Zhang Z."/>
        </authorList>
    </citation>
    <scope>NUCLEOTIDE SEQUENCE [LARGE SCALE GENOMIC DNA]</scope>
    <source>
        <strain evidence="10 11">cv. Chiifu-401-42</strain>
    </source>
</reference>
<sequence length="365" mass="41278">MAKKHFFQPLLPGFHSHLVLCLSLSLSLLLYLSCLFLRNELRDGFVFCMLLQTIPVAFFSKHIQGRNDQKTTAKLTSDAASEKTWEVKTEDGRRLTDGWKEFALAHDLRVGDILIFRQEKDMTFHVTLFGPSCCEIQYDSCLDDKNNIGKINSKKNNPKREAECSSSSDPSCFLANVMPSTLRYDSLNLPMSFVRANGLETRCGDIVLMNEKGRSWTLSLKQRLCGRSYIARGWRSFFSANGLKAGDFFTFKLIKRGGTLVLLHKSPSHREPKENEGSEADDEIESLSTESDSDEESNQDEKSLIKRRISIWKASSSPSQNSSVTLTLKPYNVIKCVLTGESVKLKLIWEEDTSCVLKFCSKVKP</sequence>
<name>M4E255_BRACM</name>
<protein>
    <recommendedName>
        <fullName evidence="9">TF-B3 domain-containing protein</fullName>
    </recommendedName>
</protein>
<evidence type="ECO:0000256" key="5">
    <source>
        <dbReference type="ARBA" id="ARBA00023163"/>
    </source>
</evidence>
<accession>M4E255</accession>
<evidence type="ECO:0000256" key="6">
    <source>
        <dbReference type="ARBA" id="ARBA00023242"/>
    </source>
</evidence>
<dbReference type="EnsemblPlants" id="Bra022855.1">
    <property type="protein sequence ID" value="Bra022855.1-P"/>
    <property type="gene ID" value="Bra022855"/>
</dbReference>
<dbReference type="STRING" id="51351.M4E255"/>
<evidence type="ECO:0000256" key="7">
    <source>
        <dbReference type="SAM" id="MobiDB-lite"/>
    </source>
</evidence>
<dbReference type="Gene3D" id="2.40.330.10">
    <property type="entry name" value="DNA-binding pseudobarrel domain"/>
    <property type="match status" value="2"/>
</dbReference>
<organism evidence="10 11">
    <name type="scientific">Brassica campestris</name>
    <name type="common">Field mustard</name>
    <dbReference type="NCBI Taxonomy" id="3711"/>
    <lineage>
        <taxon>Eukaryota</taxon>
        <taxon>Viridiplantae</taxon>
        <taxon>Streptophyta</taxon>
        <taxon>Embryophyta</taxon>
        <taxon>Tracheophyta</taxon>
        <taxon>Spermatophyta</taxon>
        <taxon>Magnoliopsida</taxon>
        <taxon>eudicotyledons</taxon>
        <taxon>Gunneridae</taxon>
        <taxon>Pentapetalae</taxon>
        <taxon>rosids</taxon>
        <taxon>malvids</taxon>
        <taxon>Brassicales</taxon>
        <taxon>Brassicaceae</taxon>
        <taxon>Brassiceae</taxon>
        <taxon>Brassica</taxon>
    </lineage>
</organism>
<dbReference type="GO" id="GO:0003677">
    <property type="term" value="F:DNA binding"/>
    <property type="evidence" value="ECO:0007669"/>
    <property type="project" value="UniProtKB-KW"/>
</dbReference>
<dbReference type="PANTHER" id="PTHR31674">
    <property type="entry name" value="B3 DOMAIN-CONTAINING PROTEIN REM-LIKE 3-RELATED"/>
    <property type="match status" value="1"/>
</dbReference>
<keyword evidence="8" id="KW-0472">Membrane</keyword>
<evidence type="ECO:0000256" key="2">
    <source>
        <dbReference type="ARBA" id="ARBA00022737"/>
    </source>
</evidence>
<keyword evidence="11" id="KW-1185">Reference proteome</keyword>
<dbReference type="SUPFAM" id="SSF101936">
    <property type="entry name" value="DNA-binding pseudobarrel domain"/>
    <property type="match status" value="2"/>
</dbReference>
<dbReference type="InterPro" id="IPR003340">
    <property type="entry name" value="B3_DNA-bd"/>
</dbReference>
<dbReference type="Pfam" id="PF02362">
    <property type="entry name" value="B3"/>
    <property type="match status" value="2"/>
</dbReference>
<dbReference type="InParanoid" id="M4E255"/>
<feature type="compositionally biased region" description="Acidic residues" evidence="7">
    <location>
        <begin position="277"/>
        <end position="298"/>
    </location>
</feature>
<reference evidence="10 11" key="2">
    <citation type="journal article" date="2018" name="Hortic Res">
        <title>Improved Brassica rapa reference genome by single-molecule sequencing and chromosome conformation capture technologies.</title>
        <authorList>
            <person name="Zhang L."/>
            <person name="Cai X."/>
            <person name="Wu J."/>
            <person name="Liu M."/>
            <person name="Grob S."/>
            <person name="Cheng F."/>
            <person name="Liang J."/>
            <person name="Cai C."/>
            <person name="Liu Z."/>
            <person name="Liu B."/>
            <person name="Wang F."/>
            <person name="Li S."/>
            <person name="Liu F."/>
            <person name="Li X."/>
            <person name="Cheng L."/>
            <person name="Yang W."/>
            <person name="Li M.H."/>
            <person name="Grossniklaus U."/>
            <person name="Zheng H."/>
            <person name="Wang X."/>
        </authorList>
    </citation>
    <scope>NUCLEOTIDE SEQUENCE [LARGE SCALE GENOMIC DNA]</scope>
    <source>
        <strain evidence="10 11">cv. Chiifu-401-42</strain>
    </source>
</reference>
<dbReference type="Gramene" id="Bra022855.1">
    <property type="protein sequence ID" value="Bra022855.1-P"/>
    <property type="gene ID" value="Bra022855"/>
</dbReference>
<comment type="subcellular location">
    <subcellularLocation>
        <location evidence="1">Nucleus</location>
    </subcellularLocation>
</comment>
<evidence type="ECO:0000256" key="8">
    <source>
        <dbReference type="SAM" id="Phobius"/>
    </source>
</evidence>
<evidence type="ECO:0000256" key="1">
    <source>
        <dbReference type="ARBA" id="ARBA00004123"/>
    </source>
</evidence>
<dbReference type="OrthoDB" id="1109907at2759"/>
<evidence type="ECO:0000313" key="11">
    <source>
        <dbReference type="Proteomes" id="UP000011750"/>
    </source>
</evidence>
<feature type="region of interest" description="Disordered" evidence="7">
    <location>
        <begin position="265"/>
        <end position="300"/>
    </location>
</feature>
<reference evidence="10" key="3">
    <citation type="submission" date="2023-03" db="UniProtKB">
        <authorList>
            <consortium name="EnsemblPlants"/>
        </authorList>
    </citation>
    <scope>IDENTIFICATION</scope>
    <source>
        <strain evidence="10">cv. Chiifu-401-42</strain>
    </source>
</reference>
<dbReference type="InterPro" id="IPR015300">
    <property type="entry name" value="DNA-bd_pseudobarrel_sf"/>
</dbReference>
<keyword evidence="4" id="KW-0238">DNA-binding</keyword>
<dbReference type="AlphaFoldDB" id="M4E255"/>
<feature type="transmembrane region" description="Helical" evidence="8">
    <location>
        <begin position="44"/>
        <end position="60"/>
    </location>
</feature>
<dbReference type="PANTHER" id="PTHR31674:SF74">
    <property type="entry name" value="TF-B3 DOMAIN-CONTAINING PROTEIN"/>
    <property type="match status" value="1"/>
</dbReference>
<keyword evidence="6" id="KW-0539">Nucleus</keyword>
<keyword evidence="8" id="KW-1133">Transmembrane helix</keyword>
<evidence type="ECO:0000259" key="9">
    <source>
        <dbReference type="PROSITE" id="PS50863"/>
    </source>
</evidence>
<dbReference type="Proteomes" id="UP000011750">
    <property type="component" value="Chromosome A03"/>
</dbReference>